<dbReference type="PATRIC" id="fig|1423815.3.peg.620"/>
<dbReference type="InterPro" id="IPR051908">
    <property type="entry name" value="Ribosomal_N-acetyltransferase"/>
</dbReference>
<keyword evidence="3" id="KW-1185">Reference proteome</keyword>
<dbReference type="PANTHER" id="PTHR43441:SF11">
    <property type="entry name" value="RIBOSOMAL-PROTEIN-SERINE ACETYLTRANSFERASE"/>
    <property type="match status" value="1"/>
</dbReference>
<gene>
    <name evidence="2" type="ORF">FC27_GL000612</name>
</gene>
<dbReference type="PANTHER" id="PTHR43441">
    <property type="entry name" value="RIBOSOMAL-PROTEIN-SERINE ACETYLTRANSFERASE"/>
    <property type="match status" value="1"/>
</dbReference>
<dbReference type="GO" id="GO:0008999">
    <property type="term" value="F:protein-N-terminal-alanine acetyltransferase activity"/>
    <property type="evidence" value="ECO:0007669"/>
    <property type="project" value="TreeGrafter"/>
</dbReference>
<evidence type="ECO:0000313" key="3">
    <source>
        <dbReference type="Proteomes" id="UP000051647"/>
    </source>
</evidence>
<dbReference type="Pfam" id="PF13302">
    <property type="entry name" value="Acetyltransf_3"/>
    <property type="match status" value="1"/>
</dbReference>
<dbReference type="eggNOG" id="COG1670">
    <property type="taxonomic scope" value="Bacteria"/>
</dbReference>
<name>A0A0R1SJ73_9LACO</name>
<sequence>MFVFSNFEINNKRVQLTFPEVEQAKELYSAIKDDRESLSRWMPWTKSTKSAGSERNFIKYAREQNAKYLLLEHVIVVDGVASGMIDLHDISWEDHTAKIGYWLHSQQQGYGIMTESLKRLVEHAFSELKLNKLVLQAESENEKSIAIAKRLGFVREGTLKQQVAYGDEFKDLNIYGLLNE</sequence>
<dbReference type="GO" id="GO:1990189">
    <property type="term" value="F:protein N-terminal-serine acetyltransferase activity"/>
    <property type="evidence" value="ECO:0007669"/>
    <property type="project" value="TreeGrafter"/>
</dbReference>
<protein>
    <submittedName>
        <fullName evidence="2">Acetyltransferase</fullName>
    </submittedName>
</protein>
<dbReference type="InterPro" id="IPR000182">
    <property type="entry name" value="GNAT_dom"/>
</dbReference>
<dbReference type="OrthoDB" id="9784707at2"/>
<dbReference type="Gene3D" id="3.40.630.30">
    <property type="match status" value="1"/>
</dbReference>
<dbReference type="AlphaFoldDB" id="A0A0R1SJ73"/>
<dbReference type="SUPFAM" id="SSF55729">
    <property type="entry name" value="Acyl-CoA N-acyltransferases (Nat)"/>
    <property type="match status" value="1"/>
</dbReference>
<dbReference type="RefSeq" id="WP_010625048.1">
    <property type="nucleotide sequence ID" value="NZ_AZFA01000015.1"/>
</dbReference>
<feature type="domain" description="N-acetyltransferase" evidence="1">
    <location>
        <begin position="25"/>
        <end position="172"/>
    </location>
</feature>
<proteinExistence type="predicted"/>
<evidence type="ECO:0000313" key="2">
    <source>
        <dbReference type="EMBL" id="KRL66341.1"/>
    </source>
</evidence>
<keyword evidence="2" id="KW-0808">Transferase</keyword>
<dbReference type="EMBL" id="AZFA01000015">
    <property type="protein sequence ID" value="KRL66341.1"/>
    <property type="molecule type" value="Genomic_DNA"/>
</dbReference>
<comment type="caution">
    <text evidence="2">The sequence shown here is derived from an EMBL/GenBank/DDBJ whole genome shotgun (WGS) entry which is preliminary data.</text>
</comment>
<accession>A0A0R1SJ73</accession>
<dbReference type="InterPro" id="IPR016181">
    <property type="entry name" value="Acyl_CoA_acyltransferase"/>
</dbReference>
<organism evidence="2 3">
    <name type="scientific">Companilactobacillus versmoldensis DSM 14857 = KCTC 3814</name>
    <dbReference type="NCBI Taxonomy" id="1423815"/>
    <lineage>
        <taxon>Bacteria</taxon>
        <taxon>Bacillati</taxon>
        <taxon>Bacillota</taxon>
        <taxon>Bacilli</taxon>
        <taxon>Lactobacillales</taxon>
        <taxon>Lactobacillaceae</taxon>
        <taxon>Companilactobacillus</taxon>
    </lineage>
</organism>
<evidence type="ECO:0000259" key="1">
    <source>
        <dbReference type="PROSITE" id="PS51186"/>
    </source>
</evidence>
<dbReference type="PROSITE" id="PS51186">
    <property type="entry name" value="GNAT"/>
    <property type="match status" value="1"/>
</dbReference>
<dbReference type="GO" id="GO:0005737">
    <property type="term" value="C:cytoplasm"/>
    <property type="evidence" value="ECO:0007669"/>
    <property type="project" value="TreeGrafter"/>
</dbReference>
<dbReference type="Proteomes" id="UP000051647">
    <property type="component" value="Unassembled WGS sequence"/>
</dbReference>
<dbReference type="STRING" id="1423815.FC27_GL000612"/>
<reference evidence="2 3" key="1">
    <citation type="journal article" date="2015" name="Genome Announc.">
        <title>Expanding the biotechnology potential of lactobacilli through comparative genomics of 213 strains and associated genera.</title>
        <authorList>
            <person name="Sun Z."/>
            <person name="Harris H.M."/>
            <person name="McCann A."/>
            <person name="Guo C."/>
            <person name="Argimon S."/>
            <person name="Zhang W."/>
            <person name="Yang X."/>
            <person name="Jeffery I.B."/>
            <person name="Cooney J.C."/>
            <person name="Kagawa T.F."/>
            <person name="Liu W."/>
            <person name="Song Y."/>
            <person name="Salvetti E."/>
            <person name="Wrobel A."/>
            <person name="Rasinkangas P."/>
            <person name="Parkhill J."/>
            <person name="Rea M.C."/>
            <person name="O'Sullivan O."/>
            <person name="Ritari J."/>
            <person name="Douillard F.P."/>
            <person name="Paul Ross R."/>
            <person name="Yang R."/>
            <person name="Briner A.E."/>
            <person name="Felis G.E."/>
            <person name="de Vos W.M."/>
            <person name="Barrangou R."/>
            <person name="Klaenhammer T.R."/>
            <person name="Caufield P.W."/>
            <person name="Cui Y."/>
            <person name="Zhang H."/>
            <person name="O'Toole P.W."/>
        </authorList>
    </citation>
    <scope>NUCLEOTIDE SEQUENCE [LARGE SCALE GENOMIC DNA]</scope>
    <source>
        <strain evidence="2 3">DSM 14857</strain>
    </source>
</reference>